<feature type="compositionally biased region" description="Basic and acidic residues" evidence="1">
    <location>
        <begin position="49"/>
        <end position="59"/>
    </location>
</feature>
<feature type="compositionally biased region" description="Basic and acidic residues" evidence="1">
    <location>
        <begin position="162"/>
        <end position="180"/>
    </location>
</feature>
<dbReference type="PANTHER" id="PTHR37988">
    <property type="entry name" value="UPF0592 MEMBRANE PROTEIN C7D4.03C"/>
    <property type="match status" value="1"/>
</dbReference>
<dbReference type="STRING" id="2025994.A0A2T2ZTL8"/>
<feature type="region of interest" description="Disordered" evidence="1">
    <location>
        <begin position="1201"/>
        <end position="1250"/>
    </location>
</feature>
<dbReference type="Proteomes" id="UP000241462">
    <property type="component" value="Unassembled WGS sequence"/>
</dbReference>
<feature type="compositionally biased region" description="Low complexity" evidence="1">
    <location>
        <begin position="1104"/>
        <end position="1113"/>
    </location>
</feature>
<reference evidence="2 3" key="1">
    <citation type="journal article" date="2018" name="Mycol. Prog.">
        <title>Coniella lustricola, a new species from submerged detritus.</title>
        <authorList>
            <person name="Raudabaugh D.B."/>
            <person name="Iturriaga T."/>
            <person name="Carver A."/>
            <person name="Mondo S."/>
            <person name="Pangilinan J."/>
            <person name="Lipzen A."/>
            <person name="He G."/>
            <person name="Amirebrahimi M."/>
            <person name="Grigoriev I.V."/>
            <person name="Miller A.N."/>
        </authorList>
    </citation>
    <scope>NUCLEOTIDE SEQUENCE [LARGE SCALE GENOMIC DNA]</scope>
    <source>
        <strain evidence="2 3">B22-T-1</strain>
    </source>
</reference>
<keyword evidence="3" id="KW-1185">Reference proteome</keyword>
<evidence type="ECO:0000313" key="2">
    <source>
        <dbReference type="EMBL" id="PSR76253.1"/>
    </source>
</evidence>
<dbReference type="InterPro" id="IPR013887">
    <property type="entry name" value="UPF0592"/>
</dbReference>
<dbReference type="PANTHER" id="PTHR37988:SF1">
    <property type="entry name" value="UPF0592 MEMBRANE PROTEIN C7D4.03C"/>
    <property type="match status" value="1"/>
</dbReference>
<feature type="region of interest" description="Disordered" evidence="1">
    <location>
        <begin position="1299"/>
        <end position="1330"/>
    </location>
</feature>
<feature type="compositionally biased region" description="Low complexity" evidence="1">
    <location>
        <begin position="1299"/>
        <end position="1325"/>
    </location>
</feature>
<gene>
    <name evidence="2" type="ORF">BD289DRAFT_486905</name>
</gene>
<proteinExistence type="predicted"/>
<evidence type="ECO:0000256" key="1">
    <source>
        <dbReference type="SAM" id="MobiDB-lite"/>
    </source>
</evidence>
<organism evidence="2 3">
    <name type="scientific">Coniella lustricola</name>
    <dbReference type="NCBI Taxonomy" id="2025994"/>
    <lineage>
        <taxon>Eukaryota</taxon>
        <taxon>Fungi</taxon>
        <taxon>Dikarya</taxon>
        <taxon>Ascomycota</taxon>
        <taxon>Pezizomycotina</taxon>
        <taxon>Sordariomycetes</taxon>
        <taxon>Sordariomycetidae</taxon>
        <taxon>Diaporthales</taxon>
        <taxon>Schizoparmaceae</taxon>
        <taxon>Coniella</taxon>
    </lineage>
</organism>
<accession>A0A2T2ZTL8</accession>
<feature type="compositionally biased region" description="Polar residues" evidence="1">
    <location>
        <begin position="1149"/>
        <end position="1161"/>
    </location>
</feature>
<feature type="compositionally biased region" description="Pro residues" evidence="1">
    <location>
        <begin position="1232"/>
        <end position="1242"/>
    </location>
</feature>
<feature type="compositionally biased region" description="Low complexity" evidence="1">
    <location>
        <begin position="222"/>
        <end position="244"/>
    </location>
</feature>
<feature type="region of interest" description="Disordered" evidence="1">
    <location>
        <begin position="1055"/>
        <end position="1087"/>
    </location>
</feature>
<evidence type="ECO:0000313" key="3">
    <source>
        <dbReference type="Proteomes" id="UP000241462"/>
    </source>
</evidence>
<feature type="region of interest" description="Disordered" evidence="1">
    <location>
        <begin position="1101"/>
        <end position="1162"/>
    </location>
</feature>
<name>A0A2T2ZTL8_9PEZI</name>
<protein>
    <submittedName>
        <fullName evidence="2">Uncharacterized protein</fullName>
    </submittedName>
</protein>
<feature type="compositionally biased region" description="Polar residues" evidence="1">
    <location>
        <begin position="29"/>
        <end position="44"/>
    </location>
</feature>
<dbReference type="InParanoid" id="A0A2T2ZTL8"/>
<dbReference type="OrthoDB" id="296767at2759"/>
<feature type="compositionally biased region" description="Basic and acidic residues" evidence="1">
    <location>
        <begin position="246"/>
        <end position="268"/>
    </location>
</feature>
<feature type="region of interest" description="Disordered" evidence="1">
    <location>
        <begin position="1"/>
        <end position="91"/>
    </location>
</feature>
<feature type="region of interest" description="Disordered" evidence="1">
    <location>
        <begin position="155"/>
        <end position="419"/>
    </location>
</feature>
<feature type="compositionally biased region" description="Polar residues" evidence="1">
    <location>
        <begin position="350"/>
        <end position="382"/>
    </location>
</feature>
<feature type="compositionally biased region" description="Basic and acidic residues" evidence="1">
    <location>
        <begin position="187"/>
        <end position="202"/>
    </location>
</feature>
<feature type="compositionally biased region" description="Basic residues" evidence="1">
    <location>
        <begin position="281"/>
        <end position="292"/>
    </location>
</feature>
<feature type="compositionally biased region" description="Low complexity" evidence="1">
    <location>
        <begin position="1208"/>
        <end position="1231"/>
    </location>
</feature>
<feature type="compositionally biased region" description="Basic and acidic residues" evidence="1">
    <location>
        <begin position="1126"/>
        <end position="1138"/>
    </location>
</feature>
<dbReference type="EMBL" id="KZ678718">
    <property type="protein sequence ID" value="PSR76253.1"/>
    <property type="molecule type" value="Genomic_DNA"/>
</dbReference>
<feature type="compositionally biased region" description="Polar residues" evidence="1">
    <location>
        <begin position="306"/>
        <end position="316"/>
    </location>
</feature>
<sequence length="1421" mass="153995">MAARPVHRSQSTPDFFLDASPLTGPPMTFSATLNRPSPTATSLPSGDRPAGHEGGEGGERGGGAAGRGRARERTLSLDGLSPATAVPSFDFGAGIETDLPIESRLSKVQIVATTALAAPPPKMPPVPVAAPQTLAAKGRSKSIVGRPKSWLVNRAASFTESAEIKQKEKEKAKELEKEKAAAVAAQRESKKAAQEKDARDASSNEEALSTRKRLSARDRSSSFRSSSFADFAKKSWISSSRSPSPTRDKERRQAASGDKDKDTNKDTENVDPLVFADRTRLSPHKLTRRRAKSTSPGEGEKAKTGPSESPSSTSRALNRASGYFGKIKPPKPPRIPPVSAAASLGVPLSGSANKSSEAVSPAASTRSVSDNFDPRSSSQTELSATSDSASGGTGSTAITEPPSQAAAENMHAQKPQAARDPLWGTFRRLDSEYAIFLSKTTTAQRILIARNTLIPFLRAHNTQDASLSAEDVDRRATILHKWWNGLLALLEGSGSKSDGAPAKTFAAIHANNPTNSNFAPVSGVDRPGLLELITYIMMRHEWRMCTPSFQPYKADATPGEHAAGSKRASARESSDCVIASAEHNVRTMFVGNLLNQMAIVVERMSGRHAPTSLVTFCGKACAYAFFFVPGIAEVLVRLWGLTPDLLRRVADELGLARRSKSDSQQVVSLFPPTLQNLGWTSVKAMTDNLRLTTKLSLVAAKIQWHGPWISRWRGGDSDLFFIFCKYYYILTDGFVPAEMSMSEKAKAPGFVLVHAQLLSVLDTTIHHRQAAFENMMGPTITDPANGADAMAAALAQLPPSNLLRGMDENRLVALLKDMLASESVGGLTDDARQTFAIGFMSILKAATKRTPVFRQGPVLMLMDFFHEVLLVFDAYAGYTVDPEAENRQLRDHVDWAFWLSVCHKVLFESNSTMSEIRILSFIFAAWDILTADPARKEMFCIGWLLSEEVFDKFFNNYTPMVRAYFMRLLCWRICRDRGSPNELDTRIFTLAADRLKQAWSHYLWLKQNAEATGKLPPSTAPCHPQPGKRFMIVRMEVPPPQTGLIQTGFDTMSHSAVAGHDASPAEASRSENSSGAAATHGELPNNRKKWSILGRMLSFTSSTAPGGPAAVEAAARRNTSSGNDLETARRELAAERSSRPPLPPPKGSHASTESDASSTGSAPVYDTAQFVFKFTLGPLPWNPSMDGNNNNAASAMLSTLPRERPLVRPRLPAPAHARVTMRAASSGSPRSDSPPPPSPGMPAPERMYSGTSQRGLISGARNATPLEEAEGDTTLVPEQQKMSGFDFNFNLPEIQRVASVEPSDASSPSPALSPPATIAAASTPSDENPFFTKPATGTNKQLEVVHHSRGRPDAERHLVQAIQPVGFYRDRATYLGRSLAEWSIVVHECNSFIDRRRDEGVCGLQEVEVPTLGIENLRRMG</sequence>
<dbReference type="Pfam" id="PF08578">
    <property type="entry name" value="DUF1765"/>
    <property type="match status" value="1"/>
</dbReference>